<dbReference type="Proteomes" id="UP000248481">
    <property type="component" value="Chromosome 8"/>
</dbReference>
<evidence type="ECO:0000256" key="2">
    <source>
        <dbReference type="ARBA" id="ARBA00023128"/>
    </source>
</evidence>
<dbReference type="Gene3D" id="1.10.10.140">
    <property type="entry name" value="Cytochrome c oxidase, subunit VIb"/>
    <property type="match status" value="1"/>
</dbReference>
<dbReference type="RefSeq" id="XP_021549219.1">
    <property type="nucleotide sequence ID" value="XM_021693544.1"/>
</dbReference>
<proteinExistence type="predicted"/>
<dbReference type="AlphaFoldDB" id="A0A2Y9HIH0"/>
<dbReference type="GO" id="GO:0045277">
    <property type="term" value="C:respiratory chain complex IV"/>
    <property type="evidence" value="ECO:0007669"/>
    <property type="project" value="InterPro"/>
</dbReference>
<dbReference type="InterPro" id="IPR048280">
    <property type="entry name" value="COX6B-like"/>
</dbReference>
<reference evidence="5" key="1">
    <citation type="submission" date="2025-08" db="UniProtKB">
        <authorList>
            <consortium name="RefSeq"/>
        </authorList>
    </citation>
    <scope>IDENTIFICATION</scope>
    <source>
        <tissue evidence="5">Blood</tissue>
    </source>
</reference>
<dbReference type="KEGG" id="nsu:110583483"/>
<dbReference type="GO" id="GO:0005739">
    <property type="term" value="C:mitochondrion"/>
    <property type="evidence" value="ECO:0007669"/>
    <property type="project" value="UniProtKB-SubCell"/>
</dbReference>
<sequence length="72" mass="8618">MEKDTKTKIKNYWNAPSESHFPNQNQTKKCWQDHLDLHRCEKMMTNKGGVVSTCQWYQCVYKYLCPISWVST</sequence>
<name>A0A2Y9HIH0_NEOSC</name>
<keyword evidence="4" id="KW-1185">Reference proteome</keyword>
<accession>A0A2Y9HIH0</accession>
<dbReference type="GeneID" id="110583483"/>
<dbReference type="InterPro" id="IPR036549">
    <property type="entry name" value="CX6/COA6-like_sf"/>
</dbReference>
<organism evidence="4 5">
    <name type="scientific">Neomonachus schauinslandi</name>
    <name type="common">Hawaiian monk seal</name>
    <name type="synonym">Monachus schauinslandi</name>
    <dbReference type="NCBI Taxonomy" id="29088"/>
    <lineage>
        <taxon>Eukaryota</taxon>
        <taxon>Metazoa</taxon>
        <taxon>Chordata</taxon>
        <taxon>Craniata</taxon>
        <taxon>Vertebrata</taxon>
        <taxon>Euteleostomi</taxon>
        <taxon>Mammalia</taxon>
        <taxon>Eutheria</taxon>
        <taxon>Laurasiatheria</taxon>
        <taxon>Carnivora</taxon>
        <taxon>Caniformia</taxon>
        <taxon>Pinnipedia</taxon>
        <taxon>Phocidae</taxon>
        <taxon>Monachinae</taxon>
        <taxon>Monachini</taxon>
        <taxon>Neomonachus</taxon>
    </lineage>
</organism>
<evidence type="ECO:0000256" key="1">
    <source>
        <dbReference type="ARBA" id="ARBA00004173"/>
    </source>
</evidence>
<evidence type="ECO:0000256" key="3">
    <source>
        <dbReference type="ARBA" id="ARBA00023157"/>
    </source>
</evidence>
<dbReference type="SUPFAM" id="SSF47694">
    <property type="entry name" value="Cytochrome c oxidase subunit h"/>
    <property type="match status" value="1"/>
</dbReference>
<dbReference type="PANTHER" id="PTHR11387">
    <property type="entry name" value="CYTOCHROME C OXIDASE SUBUNIT 6B"/>
    <property type="match status" value="1"/>
</dbReference>
<dbReference type="STRING" id="29088.A0A2Y9HIH0"/>
<evidence type="ECO:0000313" key="4">
    <source>
        <dbReference type="Proteomes" id="UP000248481"/>
    </source>
</evidence>
<keyword evidence="2" id="KW-0496">Mitochondrion</keyword>
<gene>
    <name evidence="5" type="primary">LOC110583483</name>
</gene>
<protein>
    <submittedName>
        <fullName evidence="5">Cytochrome c oxidase subunit 6B1-like</fullName>
    </submittedName>
</protein>
<keyword evidence="3" id="KW-1015">Disulfide bond</keyword>
<comment type="subcellular location">
    <subcellularLocation>
        <location evidence="1">Mitochondrion</location>
    </subcellularLocation>
</comment>
<dbReference type="InParanoid" id="A0A2Y9HIH0"/>
<evidence type="ECO:0000313" key="5">
    <source>
        <dbReference type="RefSeq" id="XP_021549219.1"/>
    </source>
</evidence>
<dbReference type="InterPro" id="IPR003213">
    <property type="entry name" value="Cyt_c_oxidase_su6B"/>
</dbReference>
<dbReference type="Pfam" id="PF02297">
    <property type="entry name" value="COX6B"/>
    <property type="match status" value="1"/>
</dbReference>